<dbReference type="InterPro" id="IPR013766">
    <property type="entry name" value="Thioredoxin_domain"/>
</dbReference>
<feature type="domain" description="ERV/ALR sulfhydryl oxidase" evidence="13">
    <location>
        <begin position="300"/>
        <end position="402"/>
    </location>
</feature>
<evidence type="ECO:0000256" key="6">
    <source>
        <dbReference type="ARBA" id="ARBA00022827"/>
    </source>
</evidence>
<dbReference type="EMBL" id="JAIWQS010000003">
    <property type="protein sequence ID" value="KAJ8770282.1"/>
    <property type="molecule type" value="Genomic_DNA"/>
</dbReference>
<dbReference type="InterPro" id="IPR036249">
    <property type="entry name" value="Thioredoxin-like_sf"/>
</dbReference>
<keyword evidence="4 11" id="KW-0285">Flavoprotein</keyword>
<dbReference type="FunFam" id="1.20.120.310:FF:000004">
    <property type="entry name" value="Sulfhydryl oxidase"/>
    <property type="match status" value="1"/>
</dbReference>
<dbReference type="Pfam" id="PF04777">
    <property type="entry name" value="Evr1_Alr"/>
    <property type="match status" value="1"/>
</dbReference>
<evidence type="ECO:0000256" key="7">
    <source>
        <dbReference type="ARBA" id="ARBA00023002"/>
    </source>
</evidence>
<dbReference type="PROSITE" id="PS51324">
    <property type="entry name" value="ERV_ALR"/>
    <property type="match status" value="1"/>
</dbReference>
<proteinExistence type="predicted"/>
<keyword evidence="11" id="KW-0472">Membrane</keyword>
<reference evidence="15 16" key="1">
    <citation type="submission" date="2021-09" db="EMBL/GenBank/DDBJ databases">
        <title>Genomic insights and catalytic innovation underlie evolution of tropane alkaloids biosynthesis.</title>
        <authorList>
            <person name="Wang Y.-J."/>
            <person name="Tian T."/>
            <person name="Huang J.-P."/>
            <person name="Huang S.-X."/>
        </authorList>
    </citation>
    <scope>NUCLEOTIDE SEQUENCE [LARGE SCALE GENOMIC DNA]</scope>
    <source>
        <strain evidence="15">KIB-2018</strain>
        <tissue evidence="15">Leaf</tissue>
    </source>
</reference>
<keyword evidence="11" id="KW-0812">Transmembrane</keyword>
<dbReference type="SUPFAM" id="SSF52833">
    <property type="entry name" value="Thioredoxin-like"/>
    <property type="match status" value="1"/>
</dbReference>
<dbReference type="PROSITE" id="PS51352">
    <property type="entry name" value="THIOREDOXIN_2"/>
    <property type="match status" value="1"/>
</dbReference>
<evidence type="ECO:0000256" key="5">
    <source>
        <dbReference type="ARBA" id="ARBA00022729"/>
    </source>
</evidence>
<dbReference type="Gene3D" id="3.40.30.10">
    <property type="entry name" value="Glutaredoxin"/>
    <property type="match status" value="1"/>
</dbReference>
<evidence type="ECO:0000259" key="14">
    <source>
        <dbReference type="PROSITE" id="PS51352"/>
    </source>
</evidence>
<feature type="chain" id="PRO_5043485337" description="Sulfhydryl oxidase" evidence="12">
    <location>
        <begin position="23"/>
        <end position="514"/>
    </location>
</feature>
<evidence type="ECO:0000256" key="12">
    <source>
        <dbReference type="SAM" id="SignalP"/>
    </source>
</evidence>
<evidence type="ECO:0000313" key="16">
    <source>
        <dbReference type="Proteomes" id="UP001159364"/>
    </source>
</evidence>
<evidence type="ECO:0000256" key="8">
    <source>
        <dbReference type="ARBA" id="ARBA00023157"/>
    </source>
</evidence>
<comment type="caution">
    <text evidence="15">The sequence shown here is derived from an EMBL/GenBank/DDBJ whole genome shotgun (WGS) entry which is preliminary data.</text>
</comment>
<sequence>MSVSQICMILLMCTLLLPSSKAASGSRSILRAIGDENKSPPDFAVELNVTNFDTVLRDTPASFAVVEFFAHWCPACRNYKPHYEKVARLFNGPDAVHPGIVLMTRVDCALKANSKLCDKFSVSHYPMLFWGPSSKFVSGGWEPKEAKSEISLIDDGRTAERLLNWINKQLGSSYGLDDEKFENENLSSNISDPGQIARAVYDVEEATSTAFEIIFQLKMVKLETRASLIKFLQLLVAHHPSKRCRKGSAEVLVNFDELCPPGILRTSKEEHADNSKGILMNYPICGKEVPRGYWMFCRGSRNDTRGFSCGLWVLFHSLSVQIEDGESQFIFTSICEFIHNFFICEECRQHFYRMCSSVSHPLNSSREFALWLWNTHNKVNERLMKEESSLGTGDPKFPKIIWPPKQLCSTCYRSRSRRGSGLSQIDWDEDEVYKFLTTYYGKTLTSLYKDKGSVEKEVTDGALEELVASTNAVVVPVGAALAIAFASCAFGALACYWRSQQKSRKPRRKPELDS</sequence>
<keyword evidence="3" id="KW-0964">Secreted</keyword>
<keyword evidence="11" id="KW-1133">Transmembrane helix</keyword>
<dbReference type="InterPro" id="IPR017937">
    <property type="entry name" value="Thioredoxin_CS"/>
</dbReference>
<feature type="domain" description="Thioredoxin" evidence="14">
    <location>
        <begin position="34"/>
        <end position="171"/>
    </location>
</feature>
<dbReference type="FunFam" id="3.40.30.10:FF:000244">
    <property type="entry name" value="Sulfhydryl oxidase"/>
    <property type="match status" value="1"/>
</dbReference>
<comment type="catalytic activity">
    <reaction evidence="11">
        <text>2 R'C(R)SH + O2 = R'C(R)S-S(R)CR' + H2O2</text>
        <dbReference type="Rhea" id="RHEA:17357"/>
        <dbReference type="ChEBI" id="CHEBI:15379"/>
        <dbReference type="ChEBI" id="CHEBI:16240"/>
        <dbReference type="ChEBI" id="CHEBI:16520"/>
        <dbReference type="ChEBI" id="CHEBI:17412"/>
        <dbReference type="EC" id="1.8.3.2"/>
    </reaction>
</comment>
<dbReference type="Proteomes" id="UP001159364">
    <property type="component" value="Linkage Group LG03"/>
</dbReference>
<name>A0AAV8TTP4_9ROSI</name>
<protein>
    <recommendedName>
        <fullName evidence="11">Sulfhydryl oxidase</fullName>
        <ecNumber evidence="11">1.8.3.2</ecNumber>
    </recommendedName>
</protein>
<evidence type="ECO:0000256" key="10">
    <source>
        <dbReference type="ARBA" id="ARBA00023284"/>
    </source>
</evidence>
<comment type="cofactor">
    <cofactor evidence="1 11">
        <name>FAD</name>
        <dbReference type="ChEBI" id="CHEBI:57692"/>
    </cofactor>
</comment>
<feature type="signal peptide" evidence="12">
    <location>
        <begin position="1"/>
        <end position="22"/>
    </location>
</feature>
<keyword evidence="10" id="KW-0676">Redox-active center</keyword>
<dbReference type="Pfam" id="PF00085">
    <property type="entry name" value="Thioredoxin"/>
    <property type="match status" value="1"/>
</dbReference>
<evidence type="ECO:0000256" key="3">
    <source>
        <dbReference type="ARBA" id="ARBA00022525"/>
    </source>
</evidence>
<keyword evidence="7 11" id="KW-0560">Oxidoreductase</keyword>
<dbReference type="InterPro" id="IPR039798">
    <property type="entry name" value="Sulfhydryl_oxidase"/>
</dbReference>
<dbReference type="InterPro" id="IPR017905">
    <property type="entry name" value="ERV/ALR_sulphydryl_oxidase"/>
</dbReference>
<dbReference type="InterPro" id="IPR036774">
    <property type="entry name" value="ERV/ALR_sulphydryl_oxid_sf"/>
</dbReference>
<feature type="transmembrane region" description="Helical" evidence="11">
    <location>
        <begin position="473"/>
        <end position="497"/>
    </location>
</feature>
<evidence type="ECO:0000313" key="15">
    <source>
        <dbReference type="EMBL" id="KAJ8770282.1"/>
    </source>
</evidence>
<dbReference type="PANTHER" id="PTHR22897:SF8">
    <property type="entry name" value="SULFHYDRYL OXIDASE"/>
    <property type="match status" value="1"/>
</dbReference>
<accession>A0AAV8TTP4</accession>
<dbReference type="GO" id="GO:0006457">
    <property type="term" value="P:protein folding"/>
    <property type="evidence" value="ECO:0007669"/>
    <property type="project" value="TreeGrafter"/>
</dbReference>
<dbReference type="GO" id="GO:0005615">
    <property type="term" value="C:extracellular space"/>
    <property type="evidence" value="ECO:0007669"/>
    <property type="project" value="TreeGrafter"/>
</dbReference>
<comment type="subcellular location">
    <subcellularLocation>
        <location evidence="2">Secreted</location>
    </subcellularLocation>
</comment>
<keyword evidence="9" id="KW-0325">Glycoprotein</keyword>
<dbReference type="AlphaFoldDB" id="A0AAV8TTP4"/>
<evidence type="ECO:0000256" key="4">
    <source>
        <dbReference type="ARBA" id="ARBA00022630"/>
    </source>
</evidence>
<dbReference type="PANTHER" id="PTHR22897">
    <property type="entry name" value="QUIESCIN Q6-RELATED SULFHYDRYL OXIDASE"/>
    <property type="match status" value="1"/>
</dbReference>
<evidence type="ECO:0000256" key="11">
    <source>
        <dbReference type="RuleBase" id="RU371123"/>
    </source>
</evidence>
<gene>
    <name evidence="15" type="ORF">K2173_012752</name>
</gene>
<dbReference type="SUPFAM" id="SSF69000">
    <property type="entry name" value="FAD-dependent thiol oxidase"/>
    <property type="match status" value="1"/>
</dbReference>
<keyword evidence="6 11" id="KW-0274">FAD</keyword>
<evidence type="ECO:0000256" key="9">
    <source>
        <dbReference type="ARBA" id="ARBA00023180"/>
    </source>
</evidence>
<evidence type="ECO:0000256" key="1">
    <source>
        <dbReference type="ARBA" id="ARBA00001974"/>
    </source>
</evidence>
<dbReference type="GO" id="GO:0003756">
    <property type="term" value="F:protein disulfide isomerase activity"/>
    <property type="evidence" value="ECO:0007669"/>
    <property type="project" value="TreeGrafter"/>
</dbReference>
<dbReference type="PROSITE" id="PS00194">
    <property type="entry name" value="THIOREDOXIN_1"/>
    <property type="match status" value="1"/>
</dbReference>
<keyword evidence="16" id="KW-1185">Reference proteome</keyword>
<keyword evidence="8" id="KW-1015">Disulfide bond</keyword>
<dbReference type="GO" id="GO:0000139">
    <property type="term" value="C:Golgi membrane"/>
    <property type="evidence" value="ECO:0007669"/>
    <property type="project" value="TreeGrafter"/>
</dbReference>
<evidence type="ECO:0000256" key="2">
    <source>
        <dbReference type="ARBA" id="ARBA00004613"/>
    </source>
</evidence>
<keyword evidence="5 12" id="KW-0732">Signal</keyword>
<organism evidence="15 16">
    <name type="scientific">Erythroxylum novogranatense</name>
    <dbReference type="NCBI Taxonomy" id="1862640"/>
    <lineage>
        <taxon>Eukaryota</taxon>
        <taxon>Viridiplantae</taxon>
        <taxon>Streptophyta</taxon>
        <taxon>Embryophyta</taxon>
        <taxon>Tracheophyta</taxon>
        <taxon>Spermatophyta</taxon>
        <taxon>Magnoliopsida</taxon>
        <taxon>eudicotyledons</taxon>
        <taxon>Gunneridae</taxon>
        <taxon>Pentapetalae</taxon>
        <taxon>rosids</taxon>
        <taxon>fabids</taxon>
        <taxon>Malpighiales</taxon>
        <taxon>Erythroxylaceae</taxon>
        <taxon>Erythroxylum</taxon>
    </lineage>
</organism>
<dbReference type="Gene3D" id="1.20.120.310">
    <property type="entry name" value="ERV/ALR sulfhydryl oxidase domain"/>
    <property type="match status" value="1"/>
</dbReference>
<evidence type="ECO:0000259" key="13">
    <source>
        <dbReference type="PROSITE" id="PS51324"/>
    </source>
</evidence>
<dbReference type="GO" id="GO:0016971">
    <property type="term" value="F:flavin-dependent sulfhydryl oxidase activity"/>
    <property type="evidence" value="ECO:0007669"/>
    <property type="project" value="InterPro"/>
</dbReference>
<dbReference type="EC" id="1.8.3.2" evidence="11"/>